<organism evidence="1 2">
    <name type="scientific">Candidatus Thermochlorobacter aerophilus</name>
    <dbReference type="NCBI Taxonomy" id="1868324"/>
    <lineage>
        <taxon>Bacteria</taxon>
        <taxon>Pseudomonadati</taxon>
        <taxon>Chlorobiota</taxon>
        <taxon>Chlorobiia</taxon>
        <taxon>Chlorobiales</taxon>
        <taxon>Candidatus Thermochlorobacteriaceae</taxon>
        <taxon>Candidatus Thermochlorobacter</taxon>
    </lineage>
</organism>
<protein>
    <submittedName>
        <fullName evidence="1">Uncharacterized protein</fullName>
    </submittedName>
</protein>
<gene>
    <name evidence="1" type="ORF">D0433_10810</name>
</gene>
<comment type="caution">
    <text evidence="1">The sequence shown here is derived from an EMBL/GenBank/DDBJ whole genome shotgun (WGS) entry which is preliminary data.</text>
</comment>
<sequence length="122" mass="14643">MPNTSLSPRWARLQKVEEIETDQYFIDVYVCPITTEELREKYLNEPPVLYAFAVFDKQNTYLLSYALEMREAIRILPDETEETYIGYFLEAFCEHQHFTCKNFKEIEPDLETCAYNCYFPYC</sequence>
<proteinExistence type="predicted"/>
<evidence type="ECO:0000313" key="1">
    <source>
        <dbReference type="EMBL" id="RFM23417.1"/>
    </source>
</evidence>
<evidence type="ECO:0000313" key="2">
    <source>
        <dbReference type="Proteomes" id="UP000266389"/>
    </source>
</evidence>
<accession>A0A395LXY4</accession>
<reference evidence="1 2" key="1">
    <citation type="journal article" date="2011" name="ISME J.">
        <title>Community ecology of hot spring cyanobacterial mats: predominant populations and their functional potential.</title>
        <authorList>
            <person name="Klatt C.G."/>
            <person name="Wood J.M."/>
            <person name="Rusch D.B."/>
            <person name="Bateson M.M."/>
            <person name="Hamamura N."/>
            <person name="Heidelberg J.F."/>
            <person name="Grossman A.R."/>
            <person name="Bhaya D."/>
            <person name="Cohan F.M."/>
            <person name="Kuhl M."/>
            <person name="Bryant D.A."/>
            <person name="Ward D.M."/>
        </authorList>
    </citation>
    <scope>NUCLEOTIDE SEQUENCE [LARGE SCALE GENOMIC DNA]</scope>
    <source>
        <strain evidence="1">OS</strain>
    </source>
</reference>
<dbReference type="AlphaFoldDB" id="A0A395LXY4"/>
<dbReference type="Proteomes" id="UP000266389">
    <property type="component" value="Unassembled WGS sequence"/>
</dbReference>
<dbReference type="EMBL" id="PHFL01000065">
    <property type="protein sequence ID" value="RFM23417.1"/>
    <property type="molecule type" value="Genomic_DNA"/>
</dbReference>
<name>A0A395LXY4_9BACT</name>